<protein>
    <submittedName>
        <fullName evidence="2">Uncharacterized protein</fullName>
    </submittedName>
</protein>
<feature type="region of interest" description="Disordered" evidence="1">
    <location>
        <begin position="1"/>
        <end position="21"/>
    </location>
</feature>
<evidence type="ECO:0000313" key="3">
    <source>
        <dbReference type="Proteomes" id="UP001341281"/>
    </source>
</evidence>
<dbReference type="AlphaFoldDB" id="A0AAQ3SWS1"/>
<evidence type="ECO:0000313" key="2">
    <source>
        <dbReference type="EMBL" id="WVZ61849.1"/>
    </source>
</evidence>
<name>A0AAQ3SWS1_PASNO</name>
<sequence>MALLATRPRLPSQATTAATSHATSLLGKCSTKLPAGQQQDTPLSIPKLQPRHPPCVWEFFPKVVWTTLET</sequence>
<gene>
    <name evidence="2" type="ORF">U9M48_011659</name>
</gene>
<keyword evidence="3" id="KW-1185">Reference proteome</keyword>
<dbReference type="EMBL" id="CP144747">
    <property type="protein sequence ID" value="WVZ61849.1"/>
    <property type="molecule type" value="Genomic_DNA"/>
</dbReference>
<dbReference type="Proteomes" id="UP001341281">
    <property type="component" value="Chromosome 03"/>
</dbReference>
<organism evidence="2 3">
    <name type="scientific">Paspalum notatum var. saurae</name>
    <dbReference type="NCBI Taxonomy" id="547442"/>
    <lineage>
        <taxon>Eukaryota</taxon>
        <taxon>Viridiplantae</taxon>
        <taxon>Streptophyta</taxon>
        <taxon>Embryophyta</taxon>
        <taxon>Tracheophyta</taxon>
        <taxon>Spermatophyta</taxon>
        <taxon>Magnoliopsida</taxon>
        <taxon>Liliopsida</taxon>
        <taxon>Poales</taxon>
        <taxon>Poaceae</taxon>
        <taxon>PACMAD clade</taxon>
        <taxon>Panicoideae</taxon>
        <taxon>Andropogonodae</taxon>
        <taxon>Paspaleae</taxon>
        <taxon>Paspalinae</taxon>
        <taxon>Paspalum</taxon>
    </lineage>
</organism>
<accession>A0AAQ3SWS1</accession>
<evidence type="ECO:0000256" key="1">
    <source>
        <dbReference type="SAM" id="MobiDB-lite"/>
    </source>
</evidence>
<proteinExistence type="predicted"/>
<reference evidence="2 3" key="1">
    <citation type="submission" date="2024-02" db="EMBL/GenBank/DDBJ databases">
        <title>High-quality chromosome-scale genome assembly of Pensacola bahiagrass (Paspalum notatum Flugge var. saurae).</title>
        <authorList>
            <person name="Vega J.M."/>
            <person name="Podio M."/>
            <person name="Orjuela J."/>
            <person name="Siena L.A."/>
            <person name="Pessino S.C."/>
            <person name="Combes M.C."/>
            <person name="Mariac C."/>
            <person name="Albertini E."/>
            <person name="Pupilli F."/>
            <person name="Ortiz J.P.A."/>
            <person name="Leblanc O."/>
        </authorList>
    </citation>
    <scope>NUCLEOTIDE SEQUENCE [LARGE SCALE GENOMIC DNA]</scope>
    <source>
        <strain evidence="2">R1</strain>
        <tissue evidence="2">Leaf</tissue>
    </source>
</reference>